<keyword evidence="2" id="KW-0349">Heme</keyword>
<protein>
    <submittedName>
        <fullName evidence="6">Cytochrome P450</fullName>
    </submittedName>
</protein>
<dbReference type="EMBL" id="CP151261">
    <property type="protein sequence ID" value="WZH44070.1"/>
    <property type="molecule type" value="Genomic_DNA"/>
</dbReference>
<evidence type="ECO:0000313" key="6">
    <source>
        <dbReference type="EMBL" id="WZH44070.1"/>
    </source>
</evidence>
<evidence type="ECO:0000313" key="7">
    <source>
        <dbReference type="Proteomes" id="UP001489902"/>
    </source>
</evidence>
<keyword evidence="5" id="KW-0732">Signal</keyword>
<accession>A0ABZ2WV32</accession>
<keyword evidence="7" id="KW-1185">Reference proteome</keyword>
<dbReference type="SUPFAM" id="SSF48264">
    <property type="entry name" value="Cytochrome P450"/>
    <property type="match status" value="1"/>
</dbReference>
<evidence type="ECO:0000256" key="2">
    <source>
        <dbReference type="ARBA" id="ARBA00022617"/>
    </source>
</evidence>
<dbReference type="PRINTS" id="PR00463">
    <property type="entry name" value="EP450I"/>
</dbReference>
<comment type="similarity">
    <text evidence="1">Belongs to the cytochrome P450 family.</text>
</comment>
<dbReference type="PRINTS" id="PR00385">
    <property type="entry name" value="P450"/>
</dbReference>
<sequence>MALPFFELATASLILFVLSHIIKNYTSPLSKIPNAGFGAAFSRLIWAFPREYSGRLTLELPKLHDKLGPLIRIGPNEVSFYSRETYETVHKVGSRFVKDPRVYGEFVQGGHPALFSITEHAKRRRIMAQLFSRSKVPNIEKLISSHVERLVNKLQHEVLHINLCTAARALEADIMSEFSFGTSIRAIDCWASGKQLAMVEKNDEMATWMPMLTNFPLLCTLWEQLEQHLFHLTGFRTQYTKGLAEFKQWCRRSWQSVLSADPEGITGDLGSPNLIETLCNAGLPAETALSEASENLGPGTDTTSGTLAHILWALAHNPAYQDALYRDLEAVNFSSDMTTLEGVARLQACVKEGIRWAATAAAMLPRIVPPGGIELHGKFIPEGTILTSSPIWYLHDKTAYPDPELYDPFRWLTEDAKDLSQDSLRDRFYIPFSRGANICLGAQ</sequence>
<dbReference type="InterPro" id="IPR002401">
    <property type="entry name" value="Cyt_P450_E_grp-I"/>
</dbReference>
<organism evidence="6 7">
    <name type="scientific">Fusarium acuminatum</name>
    <dbReference type="NCBI Taxonomy" id="5515"/>
    <lineage>
        <taxon>Eukaryota</taxon>
        <taxon>Fungi</taxon>
        <taxon>Dikarya</taxon>
        <taxon>Ascomycota</taxon>
        <taxon>Pezizomycotina</taxon>
        <taxon>Sordariomycetes</taxon>
        <taxon>Hypocreomycetidae</taxon>
        <taxon>Hypocreales</taxon>
        <taxon>Nectriaceae</taxon>
        <taxon>Fusarium</taxon>
        <taxon>Fusarium tricinctum species complex</taxon>
    </lineage>
</organism>
<dbReference type="PANTHER" id="PTHR24305">
    <property type="entry name" value="CYTOCHROME P450"/>
    <property type="match status" value="1"/>
</dbReference>
<evidence type="ECO:0000256" key="3">
    <source>
        <dbReference type="ARBA" id="ARBA00022723"/>
    </source>
</evidence>
<feature type="signal peptide" evidence="5">
    <location>
        <begin position="1"/>
        <end position="19"/>
    </location>
</feature>
<dbReference type="InterPro" id="IPR050121">
    <property type="entry name" value="Cytochrome_P450_monoxygenase"/>
</dbReference>
<dbReference type="PANTHER" id="PTHR24305:SF166">
    <property type="entry name" value="CYTOCHROME P450 12A4, MITOCHONDRIAL-RELATED"/>
    <property type="match status" value="1"/>
</dbReference>
<evidence type="ECO:0000256" key="5">
    <source>
        <dbReference type="SAM" id="SignalP"/>
    </source>
</evidence>
<dbReference type="InterPro" id="IPR036396">
    <property type="entry name" value="Cyt_P450_sf"/>
</dbReference>
<keyword evidence="4" id="KW-0408">Iron</keyword>
<name>A0ABZ2WV32_9HYPO</name>
<evidence type="ECO:0000256" key="4">
    <source>
        <dbReference type="ARBA" id="ARBA00023004"/>
    </source>
</evidence>
<feature type="chain" id="PRO_5047157298" evidence="5">
    <location>
        <begin position="20"/>
        <end position="443"/>
    </location>
</feature>
<dbReference type="Gene3D" id="1.10.630.10">
    <property type="entry name" value="Cytochrome P450"/>
    <property type="match status" value="1"/>
</dbReference>
<reference evidence="6 7" key="1">
    <citation type="submission" date="2024-04" db="EMBL/GenBank/DDBJ databases">
        <title>Complete genome sequence of Fusarium acuminatum.</title>
        <authorList>
            <person name="Lan B."/>
        </authorList>
    </citation>
    <scope>NUCLEOTIDE SEQUENCE [LARGE SCALE GENOMIC DNA]</scope>
    <source>
        <strain evidence="6">1A</strain>
    </source>
</reference>
<keyword evidence="3" id="KW-0479">Metal-binding</keyword>
<dbReference type="Proteomes" id="UP001489902">
    <property type="component" value="Chromosome 2"/>
</dbReference>
<dbReference type="CDD" id="cd11062">
    <property type="entry name" value="CYP58-like"/>
    <property type="match status" value="1"/>
</dbReference>
<gene>
    <name evidence="6" type="ORF">QYS62_005086</name>
</gene>
<proteinExistence type="inferred from homology"/>
<dbReference type="Pfam" id="PF00067">
    <property type="entry name" value="p450"/>
    <property type="match status" value="1"/>
</dbReference>
<dbReference type="InterPro" id="IPR001128">
    <property type="entry name" value="Cyt_P450"/>
</dbReference>
<evidence type="ECO:0000256" key="1">
    <source>
        <dbReference type="ARBA" id="ARBA00010617"/>
    </source>
</evidence>